<keyword evidence="1" id="KW-1185">Reference proteome</keyword>
<dbReference type="Proteomes" id="UP000694846">
    <property type="component" value="Unplaced"/>
</dbReference>
<dbReference type="AlphaFoldDB" id="A0A8B8GDK3"/>
<dbReference type="RefSeq" id="XP_025420905.1">
    <property type="nucleotide sequence ID" value="XM_025565120.1"/>
</dbReference>
<dbReference type="GeneID" id="112691008"/>
<proteinExistence type="predicted"/>
<protein>
    <submittedName>
        <fullName evidence="2">Uncharacterized protein LOC112691008</fullName>
    </submittedName>
</protein>
<reference evidence="2" key="1">
    <citation type="submission" date="2025-08" db="UniProtKB">
        <authorList>
            <consortium name="RefSeq"/>
        </authorList>
    </citation>
    <scope>IDENTIFICATION</scope>
    <source>
        <tissue evidence="2">Whole body</tissue>
    </source>
</reference>
<sequence>MSITICQEYWVVQHFKTKKIANVPPQERWKHAECIIKMTLSDQKSNDININNQLQKTIEIILDWFMADPKKKMTTNKNLN</sequence>
<evidence type="ECO:0000313" key="2">
    <source>
        <dbReference type="RefSeq" id="XP_025420905.1"/>
    </source>
</evidence>
<dbReference type="OrthoDB" id="6604097at2759"/>
<accession>A0A8B8GDK3</accession>
<name>A0A8B8GDK3_9HEMI</name>
<evidence type="ECO:0000313" key="1">
    <source>
        <dbReference type="Proteomes" id="UP000694846"/>
    </source>
</evidence>
<organism evidence="1 2">
    <name type="scientific">Sipha flava</name>
    <name type="common">yellow sugarcane aphid</name>
    <dbReference type="NCBI Taxonomy" id="143950"/>
    <lineage>
        <taxon>Eukaryota</taxon>
        <taxon>Metazoa</taxon>
        <taxon>Ecdysozoa</taxon>
        <taxon>Arthropoda</taxon>
        <taxon>Hexapoda</taxon>
        <taxon>Insecta</taxon>
        <taxon>Pterygota</taxon>
        <taxon>Neoptera</taxon>
        <taxon>Paraneoptera</taxon>
        <taxon>Hemiptera</taxon>
        <taxon>Sternorrhyncha</taxon>
        <taxon>Aphidomorpha</taxon>
        <taxon>Aphidoidea</taxon>
        <taxon>Aphididae</taxon>
        <taxon>Sipha</taxon>
    </lineage>
</organism>
<gene>
    <name evidence="2" type="primary">LOC112691008</name>
</gene>